<evidence type="ECO:0000256" key="1">
    <source>
        <dbReference type="SAM" id="Phobius"/>
    </source>
</evidence>
<name>A0ABD2W7X6_9HYME</name>
<organism evidence="2 3">
    <name type="scientific">Trichogramma kaykai</name>
    <dbReference type="NCBI Taxonomy" id="54128"/>
    <lineage>
        <taxon>Eukaryota</taxon>
        <taxon>Metazoa</taxon>
        <taxon>Ecdysozoa</taxon>
        <taxon>Arthropoda</taxon>
        <taxon>Hexapoda</taxon>
        <taxon>Insecta</taxon>
        <taxon>Pterygota</taxon>
        <taxon>Neoptera</taxon>
        <taxon>Endopterygota</taxon>
        <taxon>Hymenoptera</taxon>
        <taxon>Apocrita</taxon>
        <taxon>Proctotrupomorpha</taxon>
        <taxon>Chalcidoidea</taxon>
        <taxon>Trichogrammatidae</taxon>
        <taxon>Trichogramma</taxon>
    </lineage>
</organism>
<keyword evidence="1" id="KW-0472">Membrane</keyword>
<gene>
    <name evidence="2" type="ORF">TKK_016201</name>
</gene>
<keyword evidence="1" id="KW-1133">Transmembrane helix</keyword>
<keyword evidence="3" id="KW-1185">Reference proteome</keyword>
<keyword evidence="1" id="KW-0812">Transmembrane</keyword>
<reference evidence="2 3" key="1">
    <citation type="journal article" date="2024" name="bioRxiv">
        <title>A reference genome for Trichogramma kaykai: A tiny desert-dwelling parasitoid wasp with competing sex-ratio distorters.</title>
        <authorList>
            <person name="Culotta J."/>
            <person name="Lindsey A.R."/>
        </authorList>
    </citation>
    <scope>NUCLEOTIDE SEQUENCE [LARGE SCALE GENOMIC DNA]</scope>
    <source>
        <strain evidence="2 3">KSX58</strain>
    </source>
</reference>
<dbReference type="Proteomes" id="UP001627154">
    <property type="component" value="Unassembled WGS sequence"/>
</dbReference>
<proteinExistence type="predicted"/>
<sequence>MFRFPKSSALFHTYMYRWAKQIITKLIYCGADDTLDDFVYLDDPKRRAEASYVYTHYDSSLRTHRNSQLYLAVILAWTMIVSTAPLQLVAICTSHMWR</sequence>
<accession>A0ABD2W7X6</accession>
<dbReference type="AlphaFoldDB" id="A0ABD2W7X6"/>
<evidence type="ECO:0000313" key="2">
    <source>
        <dbReference type="EMBL" id="KAL3388774.1"/>
    </source>
</evidence>
<feature type="transmembrane region" description="Helical" evidence="1">
    <location>
        <begin position="69"/>
        <end position="97"/>
    </location>
</feature>
<protein>
    <submittedName>
        <fullName evidence="2">Uncharacterized protein</fullName>
    </submittedName>
</protein>
<evidence type="ECO:0000313" key="3">
    <source>
        <dbReference type="Proteomes" id="UP001627154"/>
    </source>
</evidence>
<dbReference type="EMBL" id="JBJJXI010000128">
    <property type="protein sequence ID" value="KAL3388774.1"/>
    <property type="molecule type" value="Genomic_DNA"/>
</dbReference>
<comment type="caution">
    <text evidence="2">The sequence shown here is derived from an EMBL/GenBank/DDBJ whole genome shotgun (WGS) entry which is preliminary data.</text>
</comment>